<evidence type="ECO:0000256" key="2">
    <source>
        <dbReference type="SAM" id="MobiDB-lite"/>
    </source>
</evidence>
<dbReference type="WBParaSite" id="EEL_0000370001-mRNA-1">
    <property type="protein sequence ID" value="EEL_0000370001-mRNA-1"/>
    <property type="gene ID" value="EEL_0000370001"/>
</dbReference>
<evidence type="ECO:0000313" key="5">
    <source>
        <dbReference type="WBParaSite" id="EEL_0000370001-mRNA-1"/>
    </source>
</evidence>
<feature type="signal peptide" evidence="3">
    <location>
        <begin position="1"/>
        <end position="19"/>
    </location>
</feature>
<evidence type="ECO:0000256" key="1">
    <source>
        <dbReference type="ARBA" id="ARBA00022473"/>
    </source>
</evidence>
<name>A0A0R3RPY8_9BILA</name>
<dbReference type="Proteomes" id="UP000050640">
    <property type="component" value="Unplaced"/>
</dbReference>
<keyword evidence="4" id="KW-1185">Reference proteome</keyword>
<keyword evidence="1" id="KW-0217">Developmental protein</keyword>
<feature type="region of interest" description="Disordered" evidence="2">
    <location>
        <begin position="366"/>
        <end position="390"/>
    </location>
</feature>
<dbReference type="PANTHER" id="PTHR46706:SF12">
    <property type="entry name" value="PROTEIN QUA-1-RELATED"/>
    <property type="match status" value="1"/>
</dbReference>
<organism evidence="4 5">
    <name type="scientific">Elaeophora elaphi</name>
    <dbReference type="NCBI Taxonomy" id="1147741"/>
    <lineage>
        <taxon>Eukaryota</taxon>
        <taxon>Metazoa</taxon>
        <taxon>Ecdysozoa</taxon>
        <taxon>Nematoda</taxon>
        <taxon>Chromadorea</taxon>
        <taxon>Rhabditida</taxon>
        <taxon>Spirurina</taxon>
        <taxon>Spiruromorpha</taxon>
        <taxon>Filarioidea</taxon>
        <taxon>Onchocercidae</taxon>
        <taxon>Elaeophora</taxon>
    </lineage>
</organism>
<protein>
    <submittedName>
        <fullName evidence="5">ZP domain-containing protein</fullName>
    </submittedName>
</protein>
<keyword evidence="3" id="KW-0732">Signal</keyword>
<feature type="chain" id="PRO_5007428841" evidence="3">
    <location>
        <begin position="20"/>
        <end position="555"/>
    </location>
</feature>
<reference evidence="5" key="1">
    <citation type="submission" date="2016-04" db="UniProtKB">
        <authorList>
            <consortium name="WormBaseParasite"/>
        </authorList>
    </citation>
    <scope>IDENTIFICATION</scope>
</reference>
<dbReference type="InterPro" id="IPR052140">
    <property type="entry name" value="Dev_Signal_Hedgehog-like"/>
</dbReference>
<accession>A0A0R3RPY8</accession>
<proteinExistence type="predicted"/>
<dbReference type="PANTHER" id="PTHR46706">
    <property type="entry name" value="PROTEIN QUA-1-RELATED"/>
    <property type="match status" value="1"/>
</dbReference>
<dbReference type="AlphaFoldDB" id="A0A0R3RPY8"/>
<feature type="compositionally biased region" description="Low complexity" evidence="2">
    <location>
        <begin position="375"/>
        <end position="390"/>
    </location>
</feature>
<evidence type="ECO:0000313" key="4">
    <source>
        <dbReference type="Proteomes" id="UP000050640"/>
    </source>
</evidence>
<evidence type="ECO:0000256" key="3">
    <source>
        <dbReference type="SAM" id="SignalP"/>
    </source>
</evidence>
<dbReference type="STRING" id="1147741.A0A0R3RPY8"/>
<sequence>MKKQLNLVFISVLVHQTFASFCGSTGVPFSFEVLPSGAPILGCAQPTCVASLKSKKDDSNFLVNGNGQADGFMRDDDKDSKVYGDPYSSKPIANCSGQFSDLACSRKDQWVGGIEYIDHPRQPLILQCCTFPGLRFSQEVGLTNVGPGEAITGGEVIRNGRQISFDVIANVRKVVDANTHIVSYEVTVRRMHCLPDPPEPVIDFERNVSDEILKVLTRGTDLSTFRKERALKKEKSEELESRKTVPDITTHKTHKTDEKKRYKKTELGEKENVKLDVPNKNEVILKRGDMDVKAEVTMKSDDSQLLAAPFSNHKSEIRSDSITSSFADENRLHFASTYGPVMQEGSKAFGQPQVTVFEQKELQPSLQEPELDFESAQQQTPSQSIQLQQSHTREPCSTHCQQTSCFMQRCNQGLDPVFGIPTFAPPLFPLTFPTLPTLGFPTVAPQTFQPFIAPTYPTIAPPPSQPPLQPLPRYYDPSNSGNAVSFNSPPYFSATDNKRTVNPNGRLMQLSIAPITPTIPSSNAISTQPSMTLSGKPVLLSSQYYIFSFLYIYYF</sequence>